<dbReference type="SUPFAM" id="SSF75138">
    <property type="entry name" value="HprK N-terminal domain-like"/>
    <property type="match status" value="1"/>
</dbReference>
<evidence type="ECO:0000256" key="5">
    <source>
        <dbReference type="ARBA" id="ARBA00022679"/>
    </source>
</evidence>
<dbReference type="InterPro" id="IPR011126">
    <property type="entry name" value="Hpr_kin/Pase_Hpr_N"/>
</dbReference>
<feature type="binding site" evidence="14">
    <location>
        <position position="164"/>
    </location>
    <ligand>
        <name>Mg(2+)</name>
        <dbReference type="ChEBI" id="CHEBI:18420"/>
    </ligand>
</feature>
<keyword evidence="8 14" id="KW-0418">Kinase</keyword>
<evidence type="ECO:0000256" key="12">
    <source>
        <dbReference type="ARBA" id="ARBA00023277"/>
    </source>
</evidence>
<dbReference type="CDD" id="cd01918">
    <property type="entry name" value="HprK_C"/>
    <property type="match status" value="1"/>
</dbReference>
<evidence type="ECO:0000256" key="3">
    <source>
        <dbReference type="ARBA" id="ARBA00006883"/>
    </source>
</evidence>
<feature type="domain" description="HPr(Ser) kinase/phosphorylase N-terminal" evidence="15">
    <location>
        <begin position="10"/>
        <end position="131"/>
    </location>
</feature>
<dbReference type="Pfam" id="PF07475">
    <property type="entry name" value="Hpr_kinase_C"/>
    <property type="match status" value="1"/>
</dbReference>
<dbReference type="HAMAP" id="MF_01249">
    <property type="entry name" value="HPr_kinase"/>
    <property type="match status" value="1"/>
</dbReference>
<evidence type="ECO:0000256" key="11">
    <source>
        <dbReference type="ARBA" id="ARBA00023268"/>
    </source>
</evidence>
<comment type="miscellaneous">
    <text evidence="14">Both phosphorylation and phosphorolysis are carried out by the same active site and suggest a common mechanism for both reactions.</text>
</comment>
<keyword evidence="9 14" id="KW-0067">ATP-binding</keyword>
<comment type="catalytic activity">
    <reaction evidence="1 14">
        <text>[HPr protein]-L-serine + ATP = [HPr protein]-O-phospho-L-serine + ADP + H(+)</text>
        <dbReference type="Rhea" id="RHEA:46600"/>
        <dbReference type="Rhea" id="RHEA-COMP:11602"/>
        <dbReference type="Rhea" id="RHEA-COMP:11603"/>
        <dbReference type="ChEBI" id="CHEBI:15378"/>
        <dbReference type="ChEBI" id="CHEBI:29999"/>
        <dbReference type="ChEBI" id="CHEBI:30616"/>
        <dbReference type="ChEBI" id="CHEBI:83421"/>
        <dbReference type="ChEBI" id="CHEBI:456216"/>
    </reaction>
</comment>
<dbReference type="GO" id="GO:0005524">
    <property type="term" value="F:ATP binding"/>
    <property type="evidence" value="ECO:0007669"/>
    <property type="project" value="UniProtKB-UniRule"/>
</dbReference>
<comment type="similarity">
    <text evidence="3 14">Belongs to the HPrK/P family.</text>
</comment>
<keyword evidence="12 14" id="KW-0119">Carbohydrate metabolism</keyword>
<evidence type="ECO:0000256" key="14">
    <source>
        <dbReference type="HAMAP-Rule" id="MF_01249"/>
    </source>
</evidence>
<name>A0A9D1MBM1_9FIRM</name>
<evidence type="ECO:0000256" key="13">
    <source>
        <dbReference type="ARBA" id="ARBA00047657"/>
    </source>
</evidence>
<evidence type="ECO:0000256" key="4">
    <source>
        <dbReference type="ARBA" id="ARBA00022527"/>
    </source>
</evidence>
<organism evidence="17 18">
    <name type="scientific">Candidatus Ornithomonoglobus merdipullorum</name>
    <dbReference type="NCBI Taxonomy" id="2840895"/>
    <lineage>
        <taxon>Bacteria</taxon>
        <taxon>Bacillati</taxon>
        <taxon>Bacillota</taxon>
        <taxon>Clostridia</taxon>
        <taxon>Candidatus Ornithomonoglobus</taxon>
    </lineage>
</organism>
<feature type="binding site" evidence="14">
    <location>
        <position position="206"/>
    </location>
    <ligand>
        <name>Mg(2+)</name>
        <dbReference type="ChEBI" id="CHEBI:18420"/>
    </ligand>
</feature>
<evidence type="ECO:0000256" key="1">
    <source>
        <dbReference type="ARBA" id="ARBA00001120"/>
    </source>
</evidence>
<evidence type="ECO:0000256" key="2">
    <source>
        <dbReference type="ARBA" id="ARBA00001946"/>
    </source>
</evidence>
<comment type="catalytic activity">
    <reaction evidence="13 14">
        <text>[HPr protein]-O-phospho-L-serine + phosphate + H(+) = [HPr protein]-L-serine + diphosphate</text>
        <dbReference type="Rhea" id="RHEA:46604"/>
        <dbReference type="Rhea" id="RHEA-COMP:11602"/>
        <dbReference type="Rhea" id="RHEA-COMP:11603"/>
        <dbReference type="ChEBI" id="CHEBI:15378"/>
        <dbReference type="ChEBI" id="CHEBI:29999"/>
        <dbReference type="ChEBI" id="CHEBI:33019"/>
        <dbReference type="ChEBI" id="CHEBI:43474"/>
        <dbReference type="ChEBI" id="CHEBI:83421"/>
    </reaction>
</comment>
<feature type="region of interest" description="Important for the catalytic mechanism of dephosphorylation" evidence="14">
    <location>
        <begin position="268"/>
        <end position="273"/>
    </location>
</feature>
<dbReference type="FunFam" id="3.40.50.300:FF:000174">
    <property type="entry name" value="HPr kinase/phosphorylase"/>
    <property type="match status" value="1"/>
</dbReference>
<keyword evidence="10 14" id="KW-0460">Magnesium</keyword>
<dbReference type="InterPro" id="IPR027417">
    <property type="entry name" value="P-loop_NTPase"/>
</dbReference>
<dbReference type="SUPFAM" id="SSF53795">
    <property type="entry name" value="PEP carboxykinase-like"/>
    <property type="match status" value="1"/>
</dbReference>
<keyword evidence="4 14" id="KW-0723">Serine/threonine-protein kinase</keyword>
<accession>A0A9D1MBM1</accession>
<evidence type="ECO:0000313" key="17">
    <source>
        <dbReference type="EMBL" id="HIU57219.1"/>
    </source>
</evidence>
<dbReference type="InterPro" id="IPR011104">
    <property type="entry name" value="Hpr_kin/Pase_C"/>
</dbReference>
<dbReference type="AlphaFoldDB" id="A0A9D1MBM1"/>
<dbReference type="EC" id="2.7.11.-" evidence="14"/>
<feature type="region of interest" description="Important for the catalytic mechanism of both phosphorylation and dephosphorylation" evidence="14">
    <location>
        <begin position="205"/>
        <end position="214"/>
    </location>
</feature>
<evidence type="ECO:0000256" key="10">
    <source>
        <dbReference type="ARBA" id="ARBA00022842"/>
    </source>
</evidence>
<comment type="caution">
    <text evidence="17">The sequence shown here is derived from an EMBL/GenBank/DDBJ whole genome shotgun (WGS) entry which is preliminary data.</text>
</comment>
<dbReference type="EC" id="2.7.4.-" evidence="14"/>
<comment type="subunit">
    <text evidence="14">Homohexamer.</text>
</comment>
<feature type="active site" evidence="14">
    <location>
        <position position="247"/>
    </location>
</feature>
<dbReference type="GO" id="GO:0004674">
    <property type="term" value="F:protein serine/threonine kinase activity"/>
    <property type="evidence" value="ECO:0007669"/>
    <property type="project" value="UniProtKB-KW"/>
</dbReference>
<keyword evidence="6 14" id="KW-0479">Metal-binding</keyword>
<dbReference type="Gene3D" id="3.40.50.300">
    <property type="entry name" value="P-loop containing nucleotide triphosphate hydrolases"/>
    <property type="match status" value="1"/>
</dbReference>
<dbReference type="GO" id="GO:0000155">
    <property type="term" value="F:phosphorelay sensor kinase activity"/>
    <property type="evidence" value="ECO:0007669"/>
    <property type="project" value="InterPro"/>
</dbReference>
<evidence type="ECO:0000256" key="9">
    <source>
        <dbReference type="ARBA" id="ARBA00022840"/>
    </source>
</evidence>
<dbReference type="PANTHER" id="PTHR30305:SF1">
    <property type="entry name" value="HPR KINASE_PHOSPHORYLASE"/>
    <property type="match status" value="1"/>
</dbReference>
<feature type="active site" evidence="14">
    <location>
        <position position="142"/>
    </location>
</feature>
<keyword evidence="7 14" id="KW-0547">Nucleotide-binding</keyword>
<comment type="function">
    <text evidence="14">Catalyzes the ATP- as well as the pyrophosphate-dependent phosphorylation of a specific serine residue in HPr, a phosphocarrier protein of the phosphoenolpyruvate-dependent sugar phosphotransferase system (PTS). HprK/P also catalyzes the pyrophosphate-producing, inorganic phosphate-dependent dephosphorylation (phosphorolysis) of seryl-phosphorylated HPr (P-Ser-HPr). The two antagonistic activities of HprK/P are regulated by several intracellular metabolites, which change their concentration in response to the absence or presence of rapidly metabolisable carbon sources (glucose, fructose, etc.) in the growth medium. Therefore, by controlling the phosphorylation state of HPr, HPrK/P is a sensor enzyme that plays a major role in the regulation of carbon metabolism and sugar transport: it mediates carbon catabolite repression (CCR), and regulates PTS-catalyzed carbohydrate uptake and inducer exclusion.</text>
</comment>
<evidence type="ECO:0000259" key="16">
    <source>
        <dbReference type="Pfam" id="PF07475"/>
    </source>
</evidence>
<proteinExistence type="inferred from homology"/>
<keyword evidence="11 14" id="KW-0511">Multifunctional enzyme</keyword>
<comment type="cofactor">
    <cofactor evidence="2 14">
        <name>Mg(2+)</name>
        <dbReference type="ChEBI" id="CHEBI:18420"/>
    </cofactor>
</comment>
<dbReference type="InterPro" id="IPR003755">
    <property type="entry name" value="HPr(Ser)_kin/Pase"/>
</dbReference>
<keyword evidence="5 14" id="KW-0808">Transferase</keyword>
<dbReference type="Pfam" id="PF02603">
    <property type="entry name" value="Hpr_kinase_N"/>
    <property type="match status" value="1"/>
</dbReference>
<evidence type="ECO:0000313" key="18">
    <source>
        <dbReference type="Proteomes" id="UP000824109"/>
    </source>
</evidence>
<evidence type="ECO:0000256" key="6">
    <source>
        <dbReference type="ARBA" id="ARBA00022723"/>
    </source>
</evidence>
<evidence type="ECO:0000256" key="8">
    <source>
        <dbReference type="ARBA" id="ARBA00022777"/>
    </source>
</evidence>
<feature type="active site" description="Proton acceptor; for phosphorylation activity. Proton donor; for dephosphorylation activity" evidence="14">
    <location>
        <position position="181"/>
    </location>
</feature>
<protein>
    <recommendedName>
        <fullName evidence="14">HPr kinase/phosphorylase</fullName>
        <shortName evidence="14">HPrK/P</shortName>
        <ecNumber evidence="14">2.7.11.-</ecNumber>
        <ecNumber evidence="14">2.7.4.-</ecNumber>
    </recommendedName>
    <alternativeName>
        <fullName evidence="14">HPr(Ser) kinase/phosphorylase</fullName>
    </alternativeName>
</protein>
<dbReference type="NCBIfam" id="TIGR00679">
    <property type="entry name" value="hpr-ser"/>
    <property type="match status" value="1"/>
</dbReference>
<dbReference type="GO" id="GO:0000287">
    <property type="term" value="F:magnesium ion binding"/>
    <property type="evidence" value="ECO:0007669"/>
    <property type="project" value="UniProtKB-UniRule"/>
</dbReference>
<dbReference type="Gene3D" id="3.40.1390.20">
    <property type="entry name" value="HprK N-terminal domain-like"/>
    <property type="match status" value="1"/>
</dbReference>
<feature type="active site" evidence="14">
    <location>
        <position position="163"/>
    </location>
</feature>
<reference evidence="17" key="2">
    <citation type="journal article" date="2021" name="PeerJ">
        <title>Extensive microbial diversity within the chicken gut microbiome revealed by metagenomics and culture.</title>
        <authorList>
            <person name="Gilroy R."/>
            <person name="Ravi A."/>
            <person name="Getino M."/>
            <person name="Pursley I."/>
            <person name="Horton D.L."/>
            <person name="Alikhan N.F."/>
            <person name="Baker D."/>
            <person name="Gharbi K."/>
            <person name="Hall N."/>
            <person name="Watson M."/>
            <person name="Adriaenssens E.M."/>
            <person name="Foster-Nyarko E."/>
            <person name="Jarju S."/>
            <person name="Secka A."/>
            <person name="Antonio M."/>
            <person name="Oren A."/>
            <person name="Chaudhuri R.R."/>
            <person name="La Ragione R."/>
            <person name="Hildebrand F."/>
            <person name="Pallen M.J."/>
        </authorList>
    </citation>
    <scope>NUCLEOTIDE SEQUENCE</scope>
    <source>
        <strain evidence="17">USAMLcec3-3695</strain>
    </source>
</reference>
<reference evidence="17" key="1">
    <citation type="submission" date="2020-10" db="EMBL/GenBank/DDBJ databases">
        <authorList>
            <person name="Gilroy R."/>
        </authorList>
    </citation>
    <scope>NUCLEOTIDE SEQUENCE</scope>
    <source>
        <strain evidence="17">USAMLcec3-3695</strain>
    </source>
</reference>
<dbReference type="EMBL" id="DVNB01000054">
    <property type="protein sequence ID" value="HIU57219.1"/>
    <property type="molecule type" value="Genomic_DNA"/>
</dbReference>
<feature type="binding site" evidence="14">
    <location>
        <begin position="157"/>
        <end position="164"/>
    </location>
    <ligand>
        <name>ATP</name>
        <dbReference type="ChEBI" id="CHEBI:30616"/>
    </ligand>
</feature>
<feature type="domain" description="HPr kinase/phosphorylase C-terminal" evidence="16">
    <location>
        <begin position="133"/>
        <end position="302"/>
    </location>
</feature>
<comment type="domain">
    <text evidence="14">The Walker A ATP-binding motif also binds Pi and PPi.</text>
</comment>
<gene>
    <name evidence="14 17" type="primary">hprK</name>
    <name evidence="17" type="ORF">IAA61_05335</name>
</gene>
<evidence type="ECO:0000259" key="15">
    <source>
        <dbReference type="Pfam" id="PF02603"/>
    </source>
</evidence>
<dbReference type="GO" id="GO:0006109">
    <property type="term" value="P:regulation of carbohydrate metabolic process"/>
    <property type="evidence" value="ECO:0007669"/>
    <property type="project" value="UniProtKB-UniRule"/>
</dbReference>
<dbReference type="InterPro" id="IPR028979">
    <property type="entry name" value="Ser_kin/Pase_Hpr-like_N_sf"/>
</dbReference>
<dbReference type="Proteomes" id="UP000824109">
    <property type="component" value="Unassembled WGS sequence"/>
</dbReference>
<dbReference type="PANTHER" id="PTHR30305">
    <property type="entry name" value="PROTEIN YJDM-RELATED"/>
    <property type="match status" value="1"/>
</dbReference>
<dbReference type="GO" id="GO:0004712">
    <property type="term" value="F:protein serine/threonine/tyrosine kinase activity"/>
    <property type="evidence" value="ECO:0007669"/>
    <property type="project" value="UniProtKB-UniRule"/>
</dbReference>
<sequence length="314" mass="35788">MENTAKLPLGKIIENFSLEVIYEPKNVDSIFVTKSDINRPGLQMIGFLKFFDSERIQIMGKEEFTFLEQFSTDEREKRLEQYFSQGFPALVIARGLQIFPEMLEYAEAYKVPLLRTELGTSQFMSMIIRYLNEQLAPRKTRHGVLCEIYGEGILIMGESGVGKSEAAIELVKRGHRLVADDAVEIKKISDQTLIGSSPEIIRHFVEVRGIGIIDVKEIFGMGAIKDEQQIDMVIHLEPWEKGKQYDRLGMVDEYTNIMGINVPSLTIPVKLGRNIAVIVEVAAMNNRQKKMGYNAAVELNNRLMHQMEEQLNLQ</sequence>
<evidence type="ECO:0000256" key="7">
    <source>
        <dbReference type="ARBA" id="ARBA00022741"/>
    </source>
</evidence>